<evidence type="ECO:0000313" key="9">
    <source>
        <dbReference type="EMBL" id="MBO0934656.1"/>
    </source>
</evidence>
<dbReference type="GO" id="GO:0005886">
    <property type="term" value="C:plasma membrane"/>
    <property type="evidence" value="ECO:0007669"/>
    <property type="project" value="UniProtKB-SubCell"/>
</dbReference>
<feature type="transmembrane region" description="Helical" evidence="6">
    <location>
        <begin position="290"/>
        <end position="312"/>
    </location>
</feature>
<dbReference type="AlphaFoldDB" id="A0A939GDF1"/>
<reference evidence="9 10" key="1">
    <citation type="submission" date="2021-03" db="EMBL/GenBank/DDBJ databases">
        <title>Fibrella sp. HMF5036 genome sequencing and assembly.</title>
        <authorList>
            <person name="Kang H."/>
            <person name="Kim H."/>
            <person name="Bae S."/>
            <person name="Joh K."/>
        </authorList>
    </citation>
    <scope>NUCLEOTIDE SEQUENCE [LARGE SCALE GENOMIC DNA]</scope>
    <source>
        <strain evidence="9 10">HMF5036</strain>
    </source>
</reference>
<comment type="subcellular location">
    <subcellularLocation>
        <location evidence="1">Cell membrane</location>
        <topology evidence="1">Multi-pass membrane protein</topology>
    </subcellularLocation>
</comment>
<dbReference type="GO" id="GO:0022857">
    <property type="term" value="F:transmembrane transporter activity"/>
    <property type="evidence" value="ECO:0007669"/>
    <property type="project" value="TreeGrafter"/>
</dbReference>
<keyword evidence="3 6" id="KW-0812">Transmembrane</keyword>
<feature type="transmembrane region" description="Helical" evidence="6">
    <location>
        <begin position="428"/>
        <end position="448"/>
    </location>
</feature>
<dbReference type="PROSITE" id="PS51257">
    <property type="entry name" value="PROKAR_LIPOPROTEIN"/>
    <property type="match status" value="1"/>
</dbReference>
<feature type="domain" description="MacB-like periplasmic core" evidence="8">
    <location>
        <begin position="435"/>
        <end position="641"/>
    </location>
</feature>
<dbReference type="PANTHER" id="PTHR30572:SF18">
    <property type="entry name" value="ABC-TYPE MACROLIDE FAMILY EXPORT SYSTEM PERMEASE COMPONENT 2"/>
    <property type="match status" value="1"/>
</dbReference>
<evidence type="ECO:0000259" key="8">
    <source>
        <dbReference type="Pfam" id="PF12704"/>
    </source>
</evidence>
<comment type="caution">
    <text evidence="9">The sequence shown here is derived from an EMBL/GenBank/DDBJ whole genome shotgun (WGS) entry which is preliminary data.</text>
</comment>
<feature type="transmembrane region" description="Helical" evidence="6">
    <location>
        <begin position="380"/>
        <end position="407"/>
    </location>
</feature>
<feature type="transmembrane region" description="Helical" evidence="6">
    <location>
        <begin position="760"/>
        <end position="780"/>
    </location>
</feature>
<sequence>MLHNYVKIALRNLRRSPLYSLLNMGGLALGMACCLLIALYVADEWRYDRFHANYPNIYRVWEKQKQADGLFDVAVTPGPLAPALAKDFPDVVQTTRVGRWAGLLTQGKQSLEAEQMLIVDSSFFSLFSFPMRLGNAKTVFKNPDEVIFSEAMAERFFGKDWAKMALLGRVITFNGKDNLTLTGIAQNPPSQSSIQFDVLLPYKWLEKNDEWSKKWNGNSYHTYVQLRANATGAATNPTAFADKIKDALSRYDKGNDKQLFLQPLADIYLRSTFSFETDWGKRSSIGYVRLFVAVGLIVLLIAIVNFINLATARASQRAKEVGVRKVVGAQRGALVGQFLGEAGLVTAVALGLSPVLAEVLLPLFNDVAAKTLVIPYQLPIFWGVLIGILVLVSLLAGLYPAFVLSSFKPVRVLKGAVVGQSGRGFRQGLVVGQFVLATVLIIGTLVIYRQLSFIQNARLGFDKSQLLYVRLKGDLKFKAWPFQQQVRQLPSVAQASLATGNLVDVANGGTVEWEGQAPKDEFLITNMNVDDQFMTTTGMSLASGRNFSARIPADTSRVMGSYLINETAAKRMGYTAESALGKRVKFWGVTGKIVGVLRDFHFRPLRVAIEPFIFRFQPTNPYFNLLVKTRPDNVPRTIAALTNLYKKADPANLFAYGFVDQDLDAQYRSEQRTGRIILYFSVLAILISCLGLFGLAAFTAEIRTKEIGVRKVLGASVGSIVALLSSDFLKLVIIAIVIASPLAWWGMSRWLQDFAYKTDLGWGIFAGAGALAVGVALLTVSFQSVKAALADPVKSLRTE</sequence>
<dbReference type="InterPro" id="IPR003838">
    <property type="entry name" value="ABC3_permease_C"/>
</dbReference>
<accession>A0A939GDF1</accession>
<dbReference type="RefSeq" id="WP_207338621.1">
    <property type="nucleotide sequence ID" value="NZ_JAFMYU010000035.1"/>
</dbReference>
<dbReference type="InterPro" id="IPR025857">
    <property type="entry name" value="MacB_PCD"/>
</dbReference>
<keyword evidence="5 6" id="KW-0472">Membrane</keyword>
<name>A0A939GDF1_9BACT</name>
<feature type="transmembrane region" description="Helical" evidence="6">
    <location>
        <begin position="21"/>
        <end position="42"/>
    </location>
</feature>
<dbReference type="EMBL" id="JAFMYU010000035">
    <property type="protein sequence ID" value="MBO0934656.1"/>
    <property type="molecule type" value="Genomic_DNA"/>
</dbReference>
<evidence type="ECO:0000256" key="1">
    <source>
        <dbReference type="ARBA" id="ARBA00004651"/>
    </source>
</evidence>
<dbReference type="PANTHER" id="PTHR30572">
    <property type="entry name" value="MEMBRANE COMPONENT OF TRANSPORTER-RELATED"/>
    <property type="match status" value="1"/>
</dbReference>
<evidence type="ECO:0000313" key="10">
    <source>
        <dbReference type="Proteomes" id="UP000664795"/>
    </source>
</evidence>
<evidence type="ECO:0000256" key="4">
    <source>
        <dbReference type="ARBA" id="ARBA00022989"/>
    </source>
</evidence>
<evidence type="ECO:0000256" key="2">
    <source>
        <dbReference type="ARBA" id="ARBA00022475"/>
    </source>
</evidence>
<dbReference type="Pfam" id="PF02687">
    <property type="entry name" value="FtsX"/>
    <property type="match status" value="2"/>
</dbReference>
<gene>
    <name evidence="9" type="ORF">J2I48_26845</name>
</gene>
<keyword evidence="4 6" id="KW-1133">Transmembrane helix</keyword>
<evidence type="ECO:0000256" key="6">
    <source>
        <dbReference type="SAM" id="Phobius"/>
    </source>
</evidence>
<dbReference type="InterPro" id="IPR050250">
    <property type="entry name" value="Macrolide_Exporter_MacB"/>
</dbReference>
<organism evidence="9 10">
    <name type="scientific">Fibrella aquatilis</name>
    <dbReference type="NCBI Taxonomy" id="2817059"/>
    <lineage>
        <taxon>Bacteria</taxon>
        <taxon>Pseudomonadati</taxon>
        <taxon>Bacteroidota</taxon>
        <taxon>Cytophagia</taxon>
        <taxon>Cytophagales</taxon>
        <taxon>Spirosomataceae</taxon>
        <taxon>Fibrella</taxon>
    </lineage>
</organism>
<feature type="transmembrane region" description="Helical" evidence="6">
    <location>
        <begin position="676"/>
        <end position="700"/>
    </location>
</feature>
<feature type="domain" description="ABC3 transporter permease C-terminal" evidence="7">
    <location>
        <begin position="293"/>
        <end position="406"/>
    </location>
</feature>
<dbReference type="Pfam" id="PF12704">
    <property type="entry name" value="MacB_PCD"/>
    <property type="match status" value="2"/>
</dbReference>
<keyword evidence="10" id="KW-1185">Reference proteome</keyword>
<feature type="domain" description="ABC3 transporter permease C-terminal" evidence="7">
    <location>
        <begin position="680"/>
        <end position="786"/>
    </location>
</feature>
<protein>
    <submittedName>
        <fullName evidence="9">ABC transporter permease</fullName>
    </submittedName>
</protein>
<proteinExistence type="predicted"/>
<evidence type="ECO:0000259" key="7">
    <source>
        <dbReference type="Pfam" id="PF02687"/>
    </source>
</evidence>
<evidence type="ECO:0000256" key="5">
    <source>
        <dbReference type="ARBA" id="ARBA00023136"/>
    </source>
</evidence>
<feature type="domain" description="MacB-like periplasmic core" evidence="8">
    <location>
        <begin position="20"/>
        <end position="234"/>
    </location>
</feature>
<dbReference type="Proteomes" id="UP000664795">
    <property type="component" value="Unassembled WGS sequence"/>
</dbReference>
<evidence type="ECO:0000256" key="3">
    <source>
        <dbReference type="ARBA" id="ARBA00022692"/>
    </source>
</evidence>
<keyword evidence="2" id="KW-1003">Cell membrane</keyword>